<dbReference type="GO" id="GO:0051291">
    <property type="term" value="P:protein heterooligomerization"/>
    <property type="evidence" value="ECO:0007669"/>
    <property type="project" value="UniProtKB-ARBA"/>
</dbReference>
<dbReference type="GO" id="GO:0009524">
    <property type="term" value="C:phragmoplast"/>
    <property type="evidence" value="ECO:0007669"/>
    <property type="project" value="UniProtKB-SubCell"/>
</dbReference>
<dbReference type="PANTHER" id="PTHR12911:SF47">
    <property type="entry name" value="SUN DOMAIN-CONTAINING PROTEIN 2"/>
    <property type="match status" value="1"/>
</dbReference>
<feature type="compositionally biased region" description="Low complexity" evidence="15">
    <location>
        <begin position="76"/>
        <end position="90"/>
    </location>
</feature>
<evidence type="ECO:0000256" key="5">
    <source>
        <dbReference type="ARBA" id="ARBA00022824"/>
    </source>
</evidence>
<keyword evidence="6" id="KW-0735">Signal-anchor</keyword>
<dbReference type="Pfam" id="PF07738">
    <property type="entry name" value="Sad1_UNC"/>
    <property type="match status" value="1"/>
</dbReference>
<dbReference type="EMBL" id="GEVI01010770">
    <property type="protein sequence ID" value="JAU21550.1"/>
    <property type="molecule type" value="Transcribed_RNA"/>
</dbReference>
<evidence type="ECO:0000256" key="13">
    <source>
        <dbReference type="ARBA" id="ARBA00037816"/>
    </source>
</evidence>
<evidence type="ECO:0000259" key="16">
    <source>
        <dbReference type="PROSITE" id="PS51469"/>
    </source>
</evidence>
<accession>A0A1J3DRI9</accession>
<dbReference type="GO" id="GO:0051260">
    <property type="term" value="P:protein homooligomerization"/>
    <property type="evidence" value="ECO:0007669"/>
    <property type="project" value="UniProtKB-ARBA"/>
</dbReference>
<keyword evidence="8" id="KW-0007">Acetylation</keyword>
<keyword evidence="2" id="KW-0963">Cytoplasm</keyword>
<dbReference type="Gene3D" id="2.60.120.260">
    <property type="entry name" value="Galactose-binding domain-like"/>
    <property type="match status" value="1"/>
</dbReference>
<dbReference type="GO" id="GO:0006997">
    <property type="term" value="P:nucleus organization"/>
    <property type="evidence" value="ECO:0007669"/>
    <property type="project" value="UniProtKB-ARBA"/>
</dbReference>
<keyword evidence="4" id="KW-0812">Transmembrane</keyword>
<evidence type="ECO:0000256" key="1">
    <source>
        <dbReference type="ARBA" id="ARBA00004648"/>
    </source>
</evidence>
<reference evidence="17" key="1">
    <citation type="submission" date="2016-07" db="EMBL/GenBank/DDBJ databases">
        <title>De novo transcriptome assembly of four accessions of the metal hyperaccumulator plant Noccaea caerulescens.</title>
        <authorList>
            <person name="Blande D."/>
            <person name="Halimaa P."/>
            <person name="Tervahauta A.I."/>
            <person name="Aarts M.G."/>
            <person name="Karenlampi S.O."/>
        </authorList>
    </citation>
    <scope>NUCLEOTIDE SEQUENCE</scope>
</reference>
<organism evidence="17">
    <name type="scientific">Noccaea caerulescens</name>
    <name type="common">Alpine penny-cress</name>
    <name type="synonym">Thlaspi caerulescens</name>
    <dbReference type="NCBI Taxonomy" id="107243"/>
    <lineage>
        <taxon>Eukaryota</taxon>
        <taxon>Viridiplantae</taxon>
        <taxon>Streptophyta</taxon>
        <taxon>Embryophyta</taxon>
        <taxon>Tracheophyta</taxon>
        <taxon>Spermatophyta</taxon>
        <taxon>Magnoliopsida</taxon>
        <taxon>eudicotyledons</taxon>
        <taxon>Gunneridae</taxon>
        <taxon>Pentapetalae</taxon>
        <taxon>rosids</taxon>
        <taxon>malvids</taxon>
        <taxon>Brassicales</taxon>
        <taxon>Brassicaceae</taxon>
        <taxon>Coluteocarpeae</taxon>
        <taxon>Noccaea</taxon>
    </lineage>
</organism>
<dbReference type="AlphaFoldDB" id="A0A1J3DRI9"/>
<keyword evidence="5" id="KW-0256">Endoplasmic reticulum</keyword>
<keyword evidence="7" id="KW-1133">Transmembrane helix</keyword>
<keyword evidence="3" id="KW-0597">Phosphoprotein</keyword>
<dbReference type="GO" id="GO:0090435">
    <property type="term" value="P:protein localization to nuclear envelope"/>
    <property type="evidence" value="ECO:0007669"/>
    <property type="project" value="UniProtKB-ARBA"/>
</dbReference>
<keyword evidence="12" id="KW-0539">Nucleus</keyword>
<evidence type="ECO:0000256" key="2">
    <source>
        <dbReference type="ARBA" id="ARBA00022490"/>
    </source>
</evidence>
<dbReference type="GO" id="GO:0005637">
    <property type="term" value="C:nuclear inner membrane"/>
    <property type="evidence" value="ECO:0007669"/>
    <property type="project" value="UniProtKB-SubCell"/>
</dbReference>
<evidence type="ECO:0000313" key="17">
    <source>
        <dbReference type="EMBL" id="JAU21550.1"/>
    </source>
</evidence>
<dbReference type="GO" id="GO:0043495">
    <property type="term" value="F:protein-membrane adaptor activity"/>
    <property type="evidence" value="ECO:0007669"/>
    <property type="project" value="UniProtKB-ARBA"/>
</dbReference>
<dbReference type="GO" id="GO:0070197">
    <property type="term" value="P:meiotic attachment of telomere to nuclear envelope"/>
    <property type="evidence" value="ECO:0007669"/>
    <property type="project" value="UniProtKB-ARBA"/>
</dbReference>
<dbReference type="InterPro" id="IPR045119">
    <property type="entry name" value="SUN1-5"/>
</dbReference>
<evidence type="ECO:0000256" key="3">
    <source>
        <dbReference type="ARBA" id="ARBA00022553"/>
    </source>
</evidence>
<evidence type="ECO:0000256" key="7">
    <source>
        <dbReference type="ARBA" id="ARBA00022989"/>
    </source>
</evidence>
<keyword evidence="11" id="KW-0206">Cytoskeleton</keyword>
<evidence type="ECO:0000256" key="15">
    <source>
        <dbReference type="SAM" id="MobiDB-lite"/>
    </source>
</evidence>
<keyword evidence="9" id="KW-0175">Coiled coil</keyword>
<proteinExistence type="predicted"/>
<comment type="subcellular location">
    <subcellularLocation>
        <location evidence="14">Cytoplasm</location>
        <location evidence="14">Cytoskeleton</location>
        <location evidence="14">Phragmoplast</location>
    </subcellularLocation>
    <subcellularLocation>
        <location evidence="1">Endoplasmic reticulum membrane</location>
        <topology evidence="1">Single-pass type II membrane protein</topology>
    </subcellularLocation>
    <subcellularLocation>
        <location evidence="13">Nucleus inner membrane</location>
        <topology evidence="13">Single-pass type II membrane protein</topology>
    </subcellularLocation>
</comment>
<dbReference type="PROSITE" id="PS51469">
    <property type="entry name" value="SUN"/>
    <property type="match status" value="1"/>
</dbReference>
<evidence type="ECO:0000256" key="14">
    <source>
        <dbReference type="ARBA" id="ARBA00060413"/>
    </source>
</evidence>
<evidence type="ECO:0000256" key="4">
    <source>
        <dbReference type="ARBA" id="ARBA00022692"/>
    </source>
</evidence>
<evidence type="ECO:0000256" key="9">
    <source>
        <dbReference type="ARBA" id="ARBA00023054"/>
    </source>
</evidence>
<dbReference type="InterPro" id="IPR012919">
    <property type="entry name" value="SUN_dom"/>
</dbReference>
<dbReference type="PANTHER" id="PTHR12911">
    <property type="entry name" value="SAD1/UNC-84-LIKE PROTEIN-RELATED"/>
    <property type="match status" value="1"/>
</dbReference>
<keyword evidence="10" id="KW-0472">Membrane</keyword>
<dbReference type="FunFam" id="2.60.120.260:FF:000096">
    <property type="entry name" value="SUN domain protein1"/>
    <property type="match status" value="1"/>
</dbReference>
<evidence type="ECO:0000256" key="12">
    <source>
        <dbReference type="ARBA" id="ARBA00023242"/>
    </source>
</evidence>
<protein>
    <submittedName>
        <fullName evidence="17">SUN domain-containing protein 2</fullName>
    </submittedName>
</protein>
<dbReference type="GO" id="GO:0005789">
    <property type="term" value="C:endoplasmic reticulum membrane"/>
    <property type="evidence" value="ECO:0007669"/>
    <property type="project" value="UniProtKB-SubCell"/>
</dbReference>
<evidence type="ECO:0000256" key="10">
    <source>
        <dbReference type="ARBA" id="ARBA00023136"/>
    </source>
</evidence>
<gene>
    <name evidence="17" type="ORF">GA_TR15857_c12_g1_i1_g.49185</name>
</gene>
<evidence type="ECO:0000256" key="11">
    <source>
        <dbReference type="ARBA" id="ARBA00023212"/>
    </source>
</evidence>
<name>A0A1J3DRI9_NOCCA</name>
<feature type="region of interest" description="Disordered" evidence="15">
    <location>
        <begin position="17"/>
        <end position="101"/>
    </location>
</feature>
<feature type="domain" description="SUN" evidence="16">
    <location>
        <begin position="290"/>
        <end position="453"/>
    </location>
</feature>
<evidence type="ECO:0000256" key="6">
    <source>
        <dbReference type="ARBA" id="ARBA00022968"/>
    </source>
</evidence>
<sequence length="461" mass="50501">MSASTVSLTATTTTAIRRTPVLSGEKKSNFDFPPSESQSHANATIGESAGTNRDLIRGEAAAERSNSYDVGPVTRKSGSTATGTNTTTTQRRTRKAQGAKAEKTQWKRVVRVFAKQFGALVLLAGLIQLIRKVTMKDTPLSSSTFPIETEMVLSELESRISAVDGLVKTTTKMMQVQVEFLDKKMESETRALRKTIDSTSSQLHSELKKIESRTETLQASVDEVNSKPLVSREELERVYEELKKGKVDVSGVSDVNIDELRAYARDIVEKEIGKHAADGLGLVDYALASGGAFVMDHSDPYLVGGNKGNWFGTRLGRVHSQAIKMLTPSFGEPGQCFPLKGTDGYVQVRLRTPIIPEAVTLEHVSKAVAYDRSSAPKDCRVSGWLEDKDTESETKLLLTEFSYDLDRSNAQTFDIADSARSGLVNTVRLDFASNHGSSSHTCIYRFRVHGRELDSVSVVHA</sequence>
<evidence type="ECO:0000256" key="8">
    <source>
        <dbReference type="ARBA" id="ARBA00022990"/>
    </source>
</evidence>